<organism evidence="1 2">
    <name type="scientific">Laccaria amethystina LaAM-08-1</name>
    <dbReference type="NCBI Taxonomy" id="1095629"/>
    <lineage>
        <taxon>Eukaryota</taxon>
        <taxon>Fungi</taxon>
        <taxon>Dikarya</taxon>
        <taxon>Basidiomycota</taxon>
        <taxon>Agaricomycotina</taxon>
        <taxon>Agaricomycetes</taxon>
        <taxon>Agaricomycetidae</taxon>
        <taxon>Agaricales</taxon>
        <taxon>Agaricineae</taxon>
        <taxon>Hydnangiaceae</taxon>
        <taxon>Laccaria</taxon>
    </lineage>
</organism>
<sequence>MYFGRLHHTSCCSSLACHHCCTCFATKAIDGLVWLLKATRAKANRAFLNANTPYLNPNVHQDPSPYHLSPYVVHT</sequence>
<dbReference type="AlphaFoldDB" id="A0A0C9X884"/>
<evidence type="ECO:0000313" key="2">
    <source>
        <dbReference type="Proteomes" id="UP000054477"/>
    </source>
</evidence>
<reference evidence="1 2" key="1">
    <citation type="submission" date="2014-04" db="EMBL/GenBank/DDBJ databases">
        <authorList>
            <consortium name="DOE Joint Genome Institute"/>
            <person name="Kuo A."/>
            <person name="Kohler A."/>
            <person name="Nagy L.G."/>
            <person name="Floudas D."/>
            <person name="Copeland A."/>
            <person name="Barry K.W."/>
            <person name="Cichocki N."/>
            <person name="Veneault-Fourrey C."/>
            <person name="LaButti K."/>
            <person name="Lindquist E.A."/>
            <person name="Lipzen A."/>
            <person name="Lundell T."/>
            <person name="Morin E."/>
            <person name="Murat C."/>
            <person name="Sun H."/>
            <person name="Tunlid A."/>
            <person name="Henrissat B."/>
            <person name="Grigoriev I.V."/>
            <person name="Hibbett D.S."/>
            <person name="Martin F."/>
            <person name="Nordberg H.P."/>
            <person name="Cantor M.N."/>
            <person name="Hua S.X."/>
        </authorList>
    </citation>
    <scope>NUCLEOTIDE SEQUENCE [LARGE SCALE GENOMIC DNA]</scope>
    <source>
        <strain evidence="1 2">LaAM-08-1</strain>
    </source>
</reference>
<keyword evidence="2" id="KW-1185">Reference proteome</keyword>
<evidence type="ECO:0000313" key="1">
    <source>
        <dbReference type="EMBL" id="KIK01291.1"/>
    </source>
</evidence>
<reference evidence="2" key="2">
    <citation type="submission" date="2015-01" db="EMBL/GenBank/DDBJ databases">
        <title>Evolutionary Origins and Diversification of the Mycorrhizal Mutualists.</title>
        <authorList>
            <consortium name="DOE Joint Genome Institute"/>
            <consortium name="Mycorrhizal Genomics Consortium"/>
            <person name="Kohler A."/>
            <person name="Kuo A."/>
            <person name="Nagy L.G."/>
            <person name="Floudas D."/>
            <person name="Copeland A."/>
            <person name="Barry K.W."/>
            <person name="Cichocki N."/>
            <person name="Veneault-Fourrey C."/>
            <person name="LaButti K."/>
            <person name="Lindquist E.A."/>
            <person name="Lipzen A."/>
            <person name="Lundell T."/>
            <person name="Morin E."/>
            <person name="Murat C."/>
            <person name="Riley R."/>
            <person name="Ohm R."/>
            <person name="Sun H."/>
            <person name="Tunlid A."/>
            <person name="Henrissat B."/>
            <person name="Grigoriev I.V."/>
            <person name="Hibbett D.S."/>
            <person name="Martin F."/>
        </authorList>
    </citation>
    <scope>NUCLEOTIDE SEQUENCE [LARGE SCALE GENOMIC DNA]</scope>
    <source>
        <strain evidence="2">LaAM-08-1</strain>
    </source>
</reference>
<dbReference type="HOGENOM" id="CLU_2671469_0_0_1"/>
<name>A0A0C9X884_9AGAR</name>
<gene>
    <name evidence="1" type="ORF">K443DRAFT_574565</name>
</gene>
<dbReference type="EMBL" id="KN838609">
    <property type="protein sequence ID" value="KIK01291.1"/>
    <property type="molecule type" value="Genomic_DNA"/>
</dbReference>
<accession>A0A0C9X884</accession>
<proteinExistence type="predicted"/>
<dbReference type="PROSITE" id="PS51257">
    <property type="entry name" value="PROKAR_LIPOPROTEIN"/>
    <property type="match status" value="1"/>
</dbReference>
<protein>
    <submittedName>
        <fullName evidence="1">Uncharacterized protein</fullName>
    </submittedName>
</protein>
<dbReference type="Proteomes" id="UP000054477">
    <property type="component" value="Unassembled WGS sequence"/>
</dbReference>